<organism evidence="6">
    <name type="scientific">marine sediment metagenome</name>
    <dbReference type="NCBI Taxonomy" id="412755"/>
    <lineage>
        <taxon>unclassified sequences</taxon>
        <taxon>metagenomes</taxon>
        <taxon>ecological metagenomes</taxon>
    </lineage>
</organism>
<dbReference type="InterPro" id="IPR051794">
    <property type="entry name" value="PG_Endopeptidase_C40"/>
</dbReference>
<dbReference type="SUPFAM" id="SSF54001">
    <property type="entry name" value="Cysteine proteinases"/>
    <property type="match status" value="1"/>
</dbReference>
<dbReference type="GO" id="GO:0008234">
    <property type="term" value="F:cysteine-type peptidase activity"/>
    <property type="evidence" value="ECO:0007669"/>
    <property type="project" value="UniProtKB-KW"/>
</dbReference>
<feature type="domain" description="NlpC/P60" evidence="5">
    <location>
        <begin position="14"/>
        <end position="144"/>
    </location>
</feature>
<name>X0XDV4_9ZZZZ</name>
<evidence type="ECO:0000259" key="5">
    <source>
        <dbReference type="PROSITE" id="PS51935"/>
    </source>
</evidence>
<dbReference type="GO" id="GO:0006508">
    <property type="term" value="P:proteolysis"/>
    <property type="evidence" value="ECO:0007669"/>
    <property type="project" value="UniProtKB-KW"/>
</dbReference>
<dbReference type="PANTHER" id="PTHR47359:SF3">
    <property type="entry name" value="NLP_P60 DOMAIN-CONTAINING PROTEIN-RELATED"/>
    <property type="match status" value="1"/>
</dbReference>
<dbReference type="InterPro" id="IPR000064">
    <property type="entry name" value="NLP_P60_dom"/>
</dbReference>
<keyword evidence="2" id="KW-0645">Protease</keyword>
<evidence type="ECO:0000256" key="2">
    <source>
        <dbReference type="ARBA" id="ARBA00022670"/>
    </source>
</evidence>
<accession>X0XDV4</accession>
<proteinExistence type="inferred from homology"/>
<keyword evidence="4" id="KW-0788">Thiol protease</keyword>
<protein>
    <recommendedName>
        <fullName evidence="5">NlpC/P60 domain-containing protein</fullName>
    </recommendedName>
</protein>
<gene>
    <name evidence="6" type="ORF">S01H1_62494</name>
</gene>
<dbReference type="InterPro" id="IPR038765">
    <property type="entry name" value="Papain-like_cys_pep_sf"/>
</dbReference>
<evidence type="ECO:0000256" key="1">
    <source>
        <dbReference type="ARBA" id="ARBA00007074"/>
    </source>
</evidence>
<comment type="caution">
    <text evidence="6">The sequence shown here is derived from an EMBL/GenBank/DDBJ whole genome shotgun (WGS) entry which is preliminary data.</text>
</comment>
<dbReference type="AlphaFoldDB" id="X0XDV4"/>
<evidence type="ECO:0000256" key="3">
    <source>
        <dbReference type="ARBA" id="ARBA00022801"/>
    </source>
</evidence>
<dbReference type="PROSITE" id="PS51935">
    <property type="entry name" value="NLPC_P60"/>
    <property type="match status" value="1"/>
</dbReference>
<sequence>MSEDSATIPTNYMALLRKRAVTYLEKWIGHFYLFGGDDPSGFDCSGLIVEVLQSVGMIRHKSDYTADGLWHIFKRREVKGGGRNGCLIFWFNNTQEKAIHVEMLVDNYHSIGASGGGRKTRTIADAIKHNAFVKMRPKIYRGLNFKVCDPFKR</sequence>
<dbReference type="Gene3D" id="3.90.1720.10">
    <property type="entry name" value="endopeptidase domain like (from Nostoc punctiforme)"/>
    <property type="match status" value="1"/>
</dbReference>
<evidence type="ECO:0000313" key="6">
    <source>
        <dbReference type="EMBL" id="GAG41369.1"/>
    </source>
</evidence>
<evidence type="ECO:0000256" key="4">
    <source>
        <dbReference type="ARBA" id="ARBA00022807"/>
    </source>
</evidence>
<keyword evidence="3" id="KW-0378">Hydrolase</keyword>
<dbReference type="PANTHER" id="PTHR47359">
    <property type="entry name" value="PEPTIDOGLYCAN DL-ENDOPEPTIDASE CWLO"/>
    <property type="match status" value="1"/>
</dbReference>
<reference evidence="6" key="1">
    <citation type="journal article" date="2014" name="Front. Microbiol.">
        <title>High frequency of phylogenetically diverse reductive dehalogenase-homologous genes in deep subseafloor sedimentary metagenomes.</title>
        <authorList>
            <person name="Kawai M."/>
            <person name="Futagami T."/>
            <person name="Toyoda A."/>
            <person name="Takaki Y."/>
            <person name="Nishi S."/>
            <person name="Hori S."/>
            <person name="Arai W."/>
            <person name="Tsubouchi T."/>
            <person name="Morono Y."/>
            <person name="Uchiyama I."/>
            <person name="Ito T."/>
            <person name="Fujiyama A."/>
            <person name="Inagaki F."/>
            <person name="Takami H."/>
        </authorList>
    </citation>
    <scope>NUCLEOTIDE SEQUENCE</scope>
    <source>
        <strain evidence="6">Expedition CK06-06</strain>
    </source>
</reference>
<dbReference type="EMBL" id="BARS01041048">
    <property type="protein sequence ID" value="GAG41369.1"/>
    <property type="molecule type" value="Genomic_DNA"/>
</dbReference>
<comment type="similarity">
    <text evidence="1">Belongs to the peptidase C40 family.</text>
</comment>
<dbReference type="Pfam" id="PF00877">
    <property type="entry name" value="NLPC_P60"/>
    <property type="match status" value="1"/>
</dbReference>